<feature type="region of interest" description="Disordered" evidence="10">
    <location>
        <begin position="1"/>
        <end position="74"/>
    </location>
</feature>
<dbReference type="InterPro" id="IPR044066">
    <property type="entry name" value="TRIAD_supradom"/>
</dbReference>
<dbReference type="Gene3D" id="3.30.40.10">
    <property type="entry name" value="Zinc/RING finger domain, C3HC4 (zinc finger)"/>
    <property type="match status" value="1"/>
</dbReference>
<keyword evidence="14" id="KW-1185">Reference proteome</keyword>
<dbReference type="Proteomes" id="UP001217089">
    <property type="component" value="Unassembled WGS sequence"/>
</dbReference>
<protein>
    <recommendedName>
        <fullName evidence="2">RBR-type E3 ubiquitin transferase</fullName>
        <ecNumber evidence="2">2.3.2.31</ecNumber>
    </recommendedName>
</protein>
<dbReference type="InterPro" id="IPR045840">
    <property type="entry name" value="Ariadne"/>
</dbReference>
<evidence type="ECO:0000256" key="7">
    <source>
        <dbReference type="ARBA" id="ARBA00022786"/>
    </source>
</evidence>
<evidence type="ECO:0000313" key="14">
    <source>
        <dbReference type="Proteomes" id="UP001217089"/>
    </source>
</evidence>
<dbReference type="InterPro" id="IPR002867">
    <property type="entry name" value="IBR_dom"/>
</dbReference>
<keyword evidence="8" id="KW-0862">Zinc</keyword>
<dbReference type="InterPro" id="IPR031127">
    <property type="entry name" value="E3_UB_ligase_RBR"/>
</dbReference>
<dbReference type="PROSITE" id="PS50089">
    <property type="entry name" value="ZF_RING_2"/>
    <property type="match status" value="1"/>
</dbReference>
<name>A0ABQ9EFQ0_TEGGR</name>
<dbReference type="EC" id="2.3.2.31" evidence="2"/>
<evidence type="ECO:0000256" key="9">
    <source>
        <dbReference type="PROSITE-ProRule" id="PRU00175"/>
    </source>
</evidence>
<dbReference type="Pfam" id="PF19422">
    <property type="entry name" value="Ariadne"/>
    <property type="match status" value="1"/>
</dbReference>
<dbReference type="InterPro" id="IPR047556">
    <property type="entry name" value="Rcat_RBR_TRIAD1"/>
</dbReference>
<evidence type="ECO:0000259" key="12">
    <source>
        <dbReference type="PROSITE" id="PS51873"/>
    </source>
</evidence>
<evidence type="ECO:0000313" key="13">
    <source>
        <dbReference type="EMBL" id="KAJ8302265.1"/>
    </source>
</evidence>
<dbReference type="InterPro" id="IPR013083">
    <property type="entry name" value="Znf_RING/FYVE/PHD"/>
</dbReference>
<dbReference type="PROSITE" id="PS51873">
    <property type="entry name" value="TRIAD"/>
    <property type="match status" value="1"/>
</dbReference>
<keyword evidence="6 9" id="KW-0863">Zinc-finger</keyword>
<feature type="domain" description="RING-type" evidence="12">
    <location>
        <begin position="1"/>
        <end position="236"/>
    </location>
</feature>
<gene>
    <name evidence="13" type="ORF">KUTeg_021252</name>
</gene>
<evidence type="ECO:0000256" key="1">
    <source>
        <dbReference type="ARBA" id="ARBA00001798"/>
    </source>
</evidence>
<evidence type="ECO:0000259" key="11">
    <source>
        <dbReference type="PROSITE" id="PS50089"/>
    </source>
</evidence>
<evidence type="ECO:0000256" key="2">
    <source>
        <dbReference type="ARBA" id="ARBA00012251"/>
    </source>
</evidence>
<dbReference type="CDD" id="cd16773">
    <property type="entry name" value="RING-HC_RBR_TRIAD1"/>
    <property type="match status" value="1"/>
</dbReference>
<dbReference type="SUPFAM" id="SSF57850">
    <property type="entry name" value="RING/U-box"/>
    <property type="match status" value="2"/>
</dbReference>
<dbReference type="CDD" id="cd20360">
    <property type="entry name" value="Rcat_RBR_TRIAD1"/>
    <property type="match status" value="1"/>
</dbReference>
<keyword evidence="4" id="KW-0479">Metal-binding</keyword>
<accession>A0ABQ9EFQ0</accession>
<evidence type="ECO:0000256" key="8">
    <source>
        <dbReference type="ARBA" id="ARBA00022833"/>
    </source>
</evidence>
<proteinExistence type="predicted"/>
<keyword evidence="7" id="KW-0833">Ubl conjugation pathway</keyword>
<sequence>MANINKRYAISGLESTSRRYKEDNKMSVEMKSQDSDNDSEYDQSDDHMEDEDFDYASYYDNDTDDLDIDKPKKSDDPEYFEFKLLQVEDVERLLNEEEATAGGQHTCPVCFRSMPLRDFFSLVCGHLFCRECWDVFFQIQIQQGITTGIECMGNECKILAPEDFICNILSKPELRDKYTQLSFTDHVKCPKCHVCIEKNGGCNHMQCTKCKYNFCWMCLGDWKTHGSEYYECSRYKENPNIVNESAHAQAREALKKYLFYFERYENHSKSLQLEEQTLMKITTRIQEKVMNQTGTWIDWQYLLDAAALLRKCRYTLQYTYPYAYYMEKGARKQLFEYQQAQLEAEVENLSWKVERAEITDRGAPNAVKRFPRSIKQYWVTNSLQMVIDFLVYL</sequence>
<dbReference type="SMART" id="SM00647">
    <property type="entry name" value="IBR"/>
    <property type="match status" value="1"/>
</dbReference>
<keyword evidence="5" id="KW-0677">Repeat</keyword>
<dbReference type="Gene3D" id="1.20.120.1750">
    <property type="match status" value="1"/>
</dbReference>
<evidence type="ECO:0000256" key="6">
    <source>
        <dbReference type="ARBA" id="ARBA00022771"/>
    </source>
</evidence>
<feature type="domain" description="RING-type" evidence="11">
    <location>
        <begin position="107"/>
        <end position="151"/>
    </location>
</feature>
<dbReference type="Pfam" id="PF22191">
    <property type="entry name" value="IBR_1"/>
    <property type="match status" value="1"/>
</dbReference>
<dbReference type="InterPro" id="IPR001841">
    <property type="entry name" value="Znf_RING"/>
</dbReference>
<organism evidence="13 14">
    <name type="scientific">Tegillarca granosa</name>
    <name type="common">Malaysian cockle</name>
    <name type="synonym">Anadara granosa</name>
    <dbReference type="NCBI Taxonomy" id="220873"/>
    <lineage>
        <taxon>Eukaryota</taxon>
        <taxon>Metazoa</taxon>
        <taxon>Spiralia</taxon>
        <taxon>Lophotrochozoa</taxon>
        <taxon>Mollusca</taxon>
        <taxon>Bivalvia</taxon>
        <taxon>Autobranchia</taxon>
        <taxon>Pteriomorphia</taxon>
        <taxon>Arcoida</taxon>
        <taxon>Arcoidea</taxon>
        <taxon>Arcidae</taxon>
        <taxon>Tegillarca</taxon>
    </lineage>
</organism>
<dbReference type="PANTHER" id="PTHR11685">
    <property type="entry name" value="RBR FAMILY RING FINGER AND IBR DOMAIN-CONTAINING"/>
    <property type="match status" value="1"/>
</dbReference>
<comment type="caution">
    <text evidence="13">The sequence shown here is derived from an EMBL/GenBank/DDBJ whole genome shotgun (WGS) entry which is preliminary data.</text>
</comment>
<keyword evidence="3" id="KW-0808">Transferase</keyword>
<evidence type="ECO:0000256" key="4">
    <source>
        <dbReference type="ARBA" id="ARBA00022723"/>
    </source>
</evidence>
<comment type="catalytic activity">
    <reaction evidence="1">
        <text>[E2 ubiquitin-conjugating enzyme]-S-ubiquitinyl-L-cysteine + [acceptor protein]-L-lysine = [E2 ubiquitin-conjugating enzyme]-L-cysteine + [acceptor protein]-N(6)-ubiquitinyl-L-lysine.</text>
        <dbReference type="EC" id="2.3.2.31"/>
    </reaction>
</comment>
<evidence type="ECO:0000256" key="3">
    <source>
        <dbReference type="ARBA" id="ARBA00022679"/>
    </source>
</evidence>
<feature type="compositionally biased region" description="Acidic residues" evidence="10">
    <location>
        <begin position="35"/>
        <end position="54"/>
    </location>
</feature>
<reference evidence="13 14" key="1">
    <citation type="submission" date="2022-12" db="EMBL/GenBank/DDBJ databases">
        <title>Chromosome-level genome of Tegillarca granosa.</title>
        <authorList>
            <person name="Kim J."/>
        </authorList>
    </citation>
    <scope>NUCLEOTIDE SEQUENCE [LARGE SCALE GENOMIC DNA]</scope>
    <source>
        <strain evidence="13">Teg-2019</strain>
        <tissue evidence="13">Adductor muscle</tissue>
    </source>
</reference>
<evidence type="ECO:0000256" key="5">
    <source>
        <dbReference type="ARBA" id="ARBA00022737"/>
    </source>
</evidence>
<evidence type="ECO:0000256" key="10">
    <source>
        <dbReference type="SAM" id="MobiDB-lite"/>
    </source>
</evidence>
<dbReference type="EMBL" id="JARBDR010000918">
    <property type="protein sequence ID" value="KAJ8302265.1"/>
    <property type="molecule type" value="Genomic_DNA"/>
</dbReference>
<feature type="compositionally biased region" description="Basic and acidic residues" evidence="10">
    <location>
        <begin position="16"/>
        <end position="34"/>
    </location>
</feature>